<proteinExistence type="predicted"/>
<sequence length="91" mass="10193">MRAPEQPEFDCNRAESGKYMVCIGGYPRVIVDSFAEAAAQASEMSWRHPDGDFTVYEIETGIHFDLPCGSRLDDGYMALLRLLADDTQRMG</sequence>
<name>A0A2S6MXX3_9HYPH</name>
<gene>
    <name evidence="1" type="ORF">CCR94_20485</name>
</gene>
<reference evidence="1 2" key="1">
    <citation type="journal article" date="2018" name="Arch. Microbiol.">
        <title>New insights into the metabolic potential of the phototrophic purple bacterium Rhodopila globiformis DSM 161(T) from its draft genome sequence and evidence for a vanadium-dependent nitrogenase.</title>
        <authorList>
            <person name="Imhoff J.F."/>
            <person name="Rahn T."/>
            <person name="Kunzel S."/>
            <person name="Neulinger S.C."/>
        </authorList>
    </citation>
    <scope>NUCLEOTIDE SEQUENCE [LARGE SCALE GENOMIC DNA]</scope>
    <source>
        <strain evidence="1 2">DSM 16996</strain>
    </source>
</reference>
<dbReference type="EMBL" id="NHSJ01000126">
    <property type="protein sequence ID" value="PPQ27213.1"/>
    <property type="molecule type" value="Genomic_DNA"/>
</dbReference>
<protein>
    <submittedName>
        <fullName evidence="1">Uncharacterized protein</fullName>
    </submittedName>
</protein>
<organism evidence="1 2">
    <name type="scientific">Rhodoblastus sphagnicola</name>
    <dbReference type="NCBI Taxonomy" id="333368"/>
    <lineage>
        <taxon>Bacteria</taxon>
        <taxon>Pseudomonadati</taxon>
        <taxon>Pseudomonadota</taxon>
        <taxon>Alphaproteobacteria</taxon>
        <taxon>Hyphomicrobiales</taxon>
        <taxon>Rhodoblastaceae</taxon>
        <taxon>Rhodoblastus</taxon>
    </lineage>
</organism>
<accession>A0A2S6MXX3</accession>
<keyword evidence="2" id="KW-1185">Reference proteome</keyword>
<dbReference type="Proteomes" id="UP000239089">
    <property type="component" value="Unassembled WGS sequence"/>
</dbReference>
<evidence type="ECO:0000313" key="1">
    <source>
        <dbReference type="EMBL" id="PPQ27213.1"/>
    </source>
</evidence>
<dbReference type="AlphaFoldDB" id="A0A2S6MXX3"/>
<evidence type="ECO:0000313" key="2">
    <source>
        <dbReference type="Proteomes" id="UP000239089"/>
    </source>
</evidence>
<comment type="caution">
    <text evidence="1">The sequence shown here is derived from an EMBL/GenBank/DDBJ whole genome shotgun (WGS) entry which is preliminary data.</text>
</comment>